<sequence>MSALSVPIKYLLLPASTNLGTLLELVFGYLSPDTKSVHAMLSDSMSHPSWNQSI</sequence>
<dbReference type="Proteomes" id="UP000177625">
    <property type="component" value="Unassembled WGS sequence"/>
</dbReference>
<evidence type="ECO:0000313" key="1">
    <source>
        <dbReference type="EMBL" id="CZT52764.1"/>
    </source>
</evidence>
<keyword evidence="2" id="KW-1185">Reference proteome</keyword>
<dbReference type="EMBL" id="FJVC01000620">
    <property type="protein sequence ID" value="CZT52764.1"/>
    <property type="molecule type" value="Genomic_DNA"/>
</dbReference>
<organism evidence="1 2">
    <name type="scientific">Rhynchosporium secalis</name>
    <name type="common">Barley scald fungus</name>
    <dbReference type="NCBI Taxonomy" id="38038"/>
    <lineage>
        <taxon>Eukaryota</taxon>
        <taxon>Fungi</taxon>
        <taxon>Dikarya</taxon>
        <taxon>Ascomycota</taxon>
        <taxon>Pezizomycotina</taxon>
        <taxon>Leotiomycetes</taxon>
        <taxon>Helotiales</taxon>
        <taxon>Ploettnerulaceae</taxon>
        <taxon>Rhynchosporium</taxon>
    </lineage>
</organism>
<name>A0A1E1MUI0_RHYSE</name>
<accession>A0A1E1MUI0</accession>
<dbReference type="AlphaFoldDB" id="A0A1E1MUI0"/>
<evidence type="ECO:0000313" key="2">
    <source>
        <dbReference type="Proteomes" id="UP000177625"/>
    </source>
</evidence>
<proteinExistence type="predicted"/>
<gene>
    <name evidence="1" type="ORF">RSE6_14130</name>
</gene>
<reference evidence="2" key="1">
    <citation type="submission" date="2016-03" db="EMBL/GenBank/DDBJ databases">
        <authorList>
            <person name="Guldener U."/>
        </authorList>
    </citation>
    <scope>NUCLEOTIDE SEQUENCE [LARGE SCALE GENOMIC DNA]</scope>
</reference>
<protein>
    <submittedName>
        <fullName evidence="1">Uncharacterized protein</fullName>
    </submittedName>
</protein>